<feature type="transmembrane region" description="Helical" evidence="4">
    <location>
        <begin position="93"/>
        <end position="111"/>
    </location>
</feature>
<dbReference type="InterPro" id="IPR036259">
    <property type="entry name" value="MFS_trans_sf"/>
</dbReference>
<feature type="transmembrane region" description="Helical" evidence="4">
    <location>
        <begin position="278"/>
        <end position="300"/>
    </location>
</feature>
<dbReference type="GO" id="GO:0022857">
    <property type="term" value="F:transmembrane transporter activity"/>
    <property type="evidence" value="ECO:0007669"/>
    <property type="project" value="InterPro"/>
</dbReference>
<keyword evidence="3 4" id="KW-0472">Membrane</keyword>
<dbReference type="Pfam" id="PF07690">
    <property type="entry name" value="MFS_1"/>
    <property type="match status" value="1"/>
</dbReference>
<dbReference type="SUPFAM" id="SSF103473">
    <property type="entry name" value="MFS general substrate transporter"/>
    <property type="match status" value="1"/>
</dbReference>
<feature type="transmembrane region" description="Helical" evidence="4">
    <location>
        <begin position="59"/>
        <end position="81"/>
    </location>
</feature>
<keyword evidence="1 4" id="KW-0812">Transmembrane</keyword>
<dbReference type="PROSITE" id="PS50850">
    <property type="entry name" value="MFS"/>
    <property type="match status" value="1"/>
</dbReference>
<feature type="domain" description="Major facilitator superfamily (MFS) profile" evidence="5">
    <location>
        <begin position="28"/>
        <end position="425"/>
    </location>
</feature>
<feature type="transmembrane region" description="Helical" evidence="4">
    <location>
        <begin position="246"/>
        <end position="266"/>
    </location>
</feature>
<evidence type="ECO:0000313" key="7">
    <source>
        <dbReference type="Proteomes" id="UP000544134"/>
    </source>
</evidence>
<dbReference type="Gene3D" id="1.20.1250.20">
    <property type="entry name" value="MFS general substrate transporter like domains"/>
    <property type="match status" value="2"/>
</dbReference>
<feature type="transmembrane region" description="Helical" evidence="4">
    <location>
        <begin position="334"/>
        <end position="358"/>
    </location>
</feature>
<reference evidence="6 7" key="1">
    <citation type="submission" date="2020-04" db="EMBL/GenBank/DDBJ databases">
        <title>Paraburkholderia sp. RP-4-7 isolated from soil.</title>
        <authorList>
            <person name="Dahal R.H."/>
        </authorList>
    </citation>
    <scope>NUCLEOTIDE SEQUENCE [LARGE SCALE GENOMIC DNA]</scope>
    <source>
        <strain evidence="6 7">RP-4-7</strain>
    </source>
</reference>
<dbReference type="InterPro" id="IPR011701">
    <property type="entry name" value="MFS"/>
</dbReference>
<name>A0A848IIK9_9BURK</name>
<evidence type="ECO:0000256" key="2">
    <source>
        <dbReference type="ARBA" id="ARBA00022989"/>
    </source>
</evidence>
<evidence type="ECO:0000259" key="5">
    <source>
        <dbReference type="PROSITE" id="PS50850"/>
    </source>
</evidence>
<feature type="transmembrane region" description="Helical" evidence="4">
    <location>
        <begin position="123"/>
        <end position="141"/>
    </location>
</feature>
<feature type="transmembrane region" description="Helical" evidence="4">
    <location>
        <begin position="370"/>
        <end position="391"/>
    </location>
</feature>
<dbReference type="Proteomes" id="UP000544134">
    <property type="component" value="Unassembled WGS sequence"/>
</dbReference>
<dbReference type="InterPro" id="IPR020846">
    <property type="entry name" value="MFS_dom"/>
</dbReference>
<keyword evidence="7" id="KW-1185">Reference proteome</keyword>
<evidence type="ECO:0000256" key="3">
    <source>
        <dbReference type="ARBA" id="ARBA00023136"/>
    </source>
</evidence>
<accession>A0A848IIK9</accession>
<dbReference type="InterPro" id="IPR050327">
    <property type="entry name" value="Proton-linked_MCT"/>
</dbReference>
<keyword evidence="2 4" id="KW-1133">Transmembrane helix</keyword>
<sequence>MKVTDVGNEAAQGAHLTNADERMQGGWRSTFGAAAALSVGASTCTIMCFGVFVPYLHRAFGWGIGAVSLAATLLSISVMVVSPIQGLLVDRFGARRIILISIPLFGLAYAAMSQLSGDIRQFYLMWVLVPLLGFGVWPSSYMKVVAGWFEERLGLAIGVANVGVGIGSVVLPAMIGAVASAYGWRMAYVAVGVLSVAIAWPCAYYFVFERKSPEHVRSKLSRKLAPGERTGAIVGVSVRKAWTDGAYWKILISFLLLGAGSTTLLVNQVAILIDNGMAVSSAVVMQSVIGLSTLCARLFVGWLLDRVAVKLVMPVLSLSGAAAMVLYAGGATGVTAALCAVLVGIMTGAEFSVLGYALRRYFGPRVLGTLFGSVFAVFQLGSAIATALVGYARGHTGSYQTSLYFLAAATALTALLMFTLGQYRFVDRHVPVQVEA</sequence>
<evidence type="ECO:0000256" key="4">
    <source>
        <dbReference type="SAM" id="Phobius"/>
    </source>
</evidence>
<dbReference type="PANTHER" id="PTHR11360:SF284">
    <property type="entry name" value="EG:103B4.3 PROTEIN-RELATED"/>
    <property type="match status" value="1"/>
</dbReference>
<dbReference type="RefSeq" id="WP_169488363.1">
    <property type="nucleotide sequence ID" value="NZ_JABBGJ010000031.1"/>
</dbReference>
<comment type="caution">
    <text evidence="6">The sequence shown here is derived from an EMBL/GenBank/DDBJ whole genome shotgun (WGS) entry which is preliminary data.</text>
</comment>
<organism evidence="6 7">
    <name type="scientific">Paraburkholderia polaris</name>
    <dbReference type="NCBI Taxonomy" id="2728848"/>
    <lineage>
        <taxon>Bacteria</taxon>
        <taxon>Pseudomonadati</taxon>
        <taxon>Pseudomonadota</taxon>
        <taxon>Betaproteobacteria</taxon>
        <taxon>Burkholderiales</taxon>
        <taxon>Burkholderiaceae</taxon>
        <taxon>Paraburkholderia</taxon>
    </lineage>
</organism>
<dbReference type="PANTHER" id="PTHR11360">
    <property type="entry name" value="MONOCARBOXYLATE TRANSPORTER"/>
    <property type="match status" value="1"/>
</dbReference>
<feature type="transmembrane region" description="Helical" evidence="4">
    <location>
        <begin position="187"/>
        <end position="208"/>
    </location>
</feature>
<evidence type="ECO:0000313" key="6">
    <source>
        <dbReference type="EMBL" id="NMM01531.1"/>
    </source>
</evidence>
<gene>
    <name evidence="6" type="ORF">HHL24_26785</name>
</gene>
<evidence type="ECO:0000256" key="1">
    <source>
        <dbReference type="ARBA" id="ARBA00022692"/>
    </source>
</evidence>
<feature type="transmembrane region" description="Helical" evidence="4">
    <location>
        <begin position="307"/>
        <end position="328"/>
    </location>
</feature>
<feature type="transmembrane region" description="Helical" evidence="4">
    <location>
        <begin position="31"/>
        <end position="53"/>
    </location>
</feature>
<proteinExistence type="predicted"/>
<feature type="transmembrane region" description="Helical" evidence="4">
    <location>
        <begin position="403"/>
        <end position="421"/>
    </location>
</feature>
<dbReference type="EMBL" id="JABBGJ010000031">
    <property type="protein sequence ID" value="NMM01531.1"/>
    <property type="molecule type" value="Genomic_DNA"/>
</dbReference>
<dbReference type="AlphaFoldDB" id="A0A848IIK9"/>
<feature type="transmembrane region" description="Helical" evidence="4">
    <location>
        <begin position="153"/>
        <end position="175"/>
    </location>
</feature>
<protein>
    <submittedName>
        <fullName evidence="6">MFS transporter</fullName>
    </submittedName>
</protein>